<name>A0AA39LM63_9BILA</name>
<reference evidence="5" key="1">
    <citation type="submission" date="2023-06" db="EMBL/GenBank/DDBJ databases">
        <title>Genomic analysis of the entomopathogenic nematode Steinernema hermaphroditum.</title>
        <authorList>
            <person name="Schwarz E.M."/>
            <person name="Heppert J.K."/>
            <person name="Baniya A."/>
            <person name="Schwartz H.T."/>
            <person name="Tan C.-H."/>
            <person name="Antoshechkin I."/>
            <person name="Sternberg P.W."/>
            <person name="Goodrich-Blair H."/>
            <person name="Dillman A.R."/>
        </authorList>
    </citation>
    <scope>NUCLEOTIDE SEQUENCE</scope>
    <source>
        <strain evidence="5">PS9179</strain>
        <tissue evidence="5">Whole animal</tissue>
    </source>
</reference>
<keyword evidence="6" id="KW-1185">Reference proteome</keyword>
<sequence>MKLLLVLALVGIAATATINDCKVCEHIVKTAEKHFHKGVKDEIKLLRQLQKECLRLVRHYGAQAAIHCDQQVTDHIGEIFHAVKNNRTAKELCVELGDCVGPTGPTRGTGPTTGPTRGYTRGSGTESSTGPTTSYTRGSGTETSTGPTRGYNFGTTGY</sequence>
<dbReference type="Gene3D" id="1.10.225.10">
    <property type="entry name" value="Saposin-like"/>
    <property type="match status" value="1"/>
</dbReference>
<dbReference type="InterPro" id="IPR008139">
    <property type="entry name" value="SaposinB_dom"/>
</dbReference>
<protein>
    <recommendedName>
        <fullName evidence="4">Saposin B-type domain-containing protein</fullName>
    </recommendedName>
</protein>
<dbReference type="InterPro" id="IPR011001">
    <property type="entry name" value="Saposin-like"/>
</dbReference>
<evidence type="ECO:0000256" key="3">
    <source>
        <dbReference type="SAM" id="SignalP"/>
    </source>
</evidence>
<evidence type="ECO:0000256" key="1">
    <source>
        <dbReference type="ARBA" id="ARBA00023157"/>
    </source>
</evidence>
<organism evidence="5 6">
    <name type="scientific">Steinernema hermaphroditum</name>
    <dbReference type="NCBI Taxonomy" id="289476"/>
    <lineage>
        <taxon>Eukaryota</taxon>
        <taxon>Metazoa</taxon>
        <taxon>Ecdysozoa</taxon>
        <taxon>Nematoda</taxon>
        <taxon>Chromadorea</taxon>
        <taxon>Rhabditida</taxon>
        <taxon>Tylenchina</taxon>
        <taxon>Panagrolaimomorpha</taxon>
        <taxon>Strongyloidoidea</taxon>
        <taxon>Steinernematidae</taxon>
        <taxon>Steinernema</taxon>
    </lineage>
</organism>
<gene>
    <name evidence="5" type="ORF">QR680_016569</name>
</gene>
<keyword evidence="3" id="KW-0732">Signal</keyword>
<evidence type="ECO:0000313" key="6">
    <source>
        <dbReference type="Proteomes" id="UP001175271"/>
    </source>
</evidence>
<dbReference type="AlphaFoldDB" id="A0AA39LM63"/>
<evidence type="ECO:0000313" key="5">
    <source>
        <dbReference type="EMBL" id="KAK0402841.1"/>
    </source>
</evidence>
<dbReference type="SUPFAM" id="SSF47862">
    <property type="entry name" value="Saposin"/>
    <property type="match status" value="1"/>
</dbReference>
<feature type="compositionally biased region" description="Low complexity" evidence="2">
    <location>
        <begin position="104"/>
        <end position="136"/>
    </location>
</feature>
<dbReference type="PROSITE" id="PS50015">
    <property type="entry name" value="SAP_B"/>
    <property type="match status" value="1"/>
</dbReference>
<proteinExistence type="predicted"/>
<feature type="chain" id="PRO_5041288734" description="Saposin B-type domain-containing protein" evidence="3">
    <location>
        <begin position="16"/>
        <end position="158"/>
    </location>
</feature>
<feature type="domain" description="Saposin B-type" evidence="4">
    <location>
        <begin position="17"/>
        <end position="103"/>
    </location>
</feature>
<feature type="compositionally biased region" description="Polar residues" evidence="2">
    <location>
        <begin position="137"/>
        <end position="158"/>
    </location>
</feature>
<evidence type="ECO:0000259" key="4">
    <source>
        <dbReference type="PROSITE" id="PS50015"/>
    </source>
</evidence>
<keyword evidence="1" id="KW-1015">Disulfide bond</keyword>
<dbReference type="Proteomes" id="UP001175271">
    <property type="component" value="Unassembled WGS sequence"/>
</dbReference>
<accession>A0AA39LM63</accession>
<feature type="signal peptide" evidence="3">
    <location>
        <begin position="1"/>
        <end position="15"/>
    </location>
</feature>
<comment type="caution">
    <text evidence="5">The sequence shown here is derived from an EMBL/GenBank/DDBJ whole genome shotgun (WGS) entry which is preliminary data.</text>
</comment>
<dbReference type="EMBL" id="JAUCMV010000004">
    <property type="protein sequence ID" value="KAK0402841.1"/>
    <property type="molecule type" value="Genomic_DNA"/>
</dbReference>
<feature type="region of interest" description="Disordered" evidence="2">
    <location>
        <begin position="104"/>
        <end position="158"/>
    </location>
</feature>
<evidence type="ECO:0000256" key="2">
    <source>
        <dbReference type="SAM" id="MobiDB-lite"/>
    </source>
</evidence>